<keyword evidence="2" id="KW-0489">Methyltransferase</keyword>
<comment type="similarity">
    <text evidence="1">Belongs to the vitamin-B12 dependent methionine synthase family.</text>
</comment>
<evidence type="ECO:0000256" key="2">
    <source>
        <dbReference type="ARBA" id="ARBA00022603"/>
    </source>
</evidence>
<dbReference type="PANTHER" id="PTHR45833">
    <property type="entry name" value="METHIONINE SYNTHASE"/>
    <property type="match status" value="1"/>
</dbReference>
<reference evidence="5" key="1">
    <citation type="submission" date="2018-05" db="EMBL/GenBank/DDBJ databases">
        <authorList>
            <person name="Lanie J.A."/>
            <person name="Ng W.-L."/>
            <person name="Kazmierczak K.M."/>
            <person name="Andrzejewski T.M."/>
            <person name="Davidsen T.M."/>
            <person name="Wayne K.J."/>
            <person name="Tettelin H."/>
            <person name="Glass J.I."/>
            <person name="Rusch D."/>
            <person name="Podicherti R."/>
            <person name="Tsui H.-C.T."/>
            <person name="Winkler M.E."/>
        </authorList>
    </citation>
    <scope>NUCLEOTIDE SEQUENCE</scope>
</reference>
<evidence type="ECO:0000259" key="4">
    <source>
        <dbReference type="PROSITE" id="PS50972"/>
    </source>
</evidence>
<dbReference type="GO" id="GO:0005829">
    <property type="term" value="C:cytosol"/>
    <property type="evidence" value="ECO:0007669"/>
    <property type="project" value="TreeGrafter"/>
</dbReference>
<dbReference type="AlphaFoldDB" id="A0A382Y3L3"/>
<dbReference type="GO" id="GO:0042558">
    <property type="term" value="P:pteridine-containing compound metabolic process"/>
    <property type="evidence" value="ECO:0007669"/>
    <property type="project" value="InterPro"/>
</dbReference>
<dbReference type="GO" id="GO:0008705">
    <property type="term" value="F:methionine synthase activity"/>
    <property type="evidence" value="ECO:0007669"/>
    <property type="project" value="TreeGrafter"/>
</dbReference>
<feature type="non-terminal residue" evidence="5">
    <location>
        <position position="233"/>
    </location>
</feature>
<gene>
    <name evidence="5" type="ORF">METZ01_LOCUS430707</name>
</gene>
<dbReference type="EMBL" id="UINC01172666">
    <property type="protein sequence ID" value="SVD77853.1"/>
    <property type="molecule type" value="Genomic_DNA"/>
</dbReference>
<evidence type="ECO:0000256" key="1">
    <source>
        <dbReference type="ARBA" id="ARBA00010398"/>
    </source>
</evidence>
<evidence type="ECO:0000313" key="5">
    <source>
        <dbReference type="EMBL" id="SVD77853.1"/>
    </source>
</evidence>
<keyword evidence="3" id="KW-0808">Transferase</keyword>
<dbReference type="Gene3D" id="3.20.20.20">
    <property type="entry name" value="Dihydropteroate synthase-like"/>
    <property type="match status" value="1"/>
</dbReference>
<dbReference type="InterPro" id="IPR050554">
    <property type="entry name" value="Met_Synthase/Corrinoid"/>
</dbReference>
<feature type="domain" description="Pterin-binding" evidence="4">
    <location>
        <begin position="70"/>
        <end position="233"/>
    </location>
</feature>
<dbReference type="SUPFAM" id="SSF51717">
    <property type="entry name" value="Dihydropteroate synthetase-like"/>
    <property type="match status" value="1"/>
</dbReference>
<organism evidence="5">
    <name type="scientific">marine metagenome</name>
    <dbReference type="NCBI Taxonomy" id="408172"/>
    <lineage>
        <taxon>unclassified sequences</taxon>
        <taxon>metagenomes</taxon>
        <taxon>ecological metagenomes</taxon>
    </lineage>
</organism>
<evidence type="ECO:0000256" key="3">
    <source>
        <dbReference type="ARBA" id="ARBA00022679"/>
    </source>
</evidence>
<dbReference type="InterPro" id="IPR000489">
    <property type="entry name" value="Pterin-binding_dom"/>
</dbReference>
<proteinExistence type="inferred from homology"/>
<dbReference type="PROSITE" id="PS50972">
    <property type="entry name" value="PTERIN_BINDING"/>
    <property type="match status" value="1"/>
</dbReference>
<sequence>MKLGGDHEFIIIGENIHTTRVVLRKGKLVTERSNGDEAVRYLDGNKKRHYLVIPEKIKQTQDYQEGRVKHITIAIQLAMSGQGPESDEGMKYLYSLAQRQINAGADFLDLNVDEISLKPEEQKEAMQWIVQTIQPISSIPLSIDSSSIDTLRIGLETCSNHQGRVLLNSASLERLEALDLVKQHDAQVVVTAAGEAGMPQNAEERVTNASQMVETALAKGISIQDVYIDPLVF</sequence>
<name>A0A382Y3L3_9ZZZZ</name>
<protein>
    <recommendedName>
        <fullName evidence="4">Pterin-binding domain-containing protein</fullName>
    </recommendedName>
</protein>
<dbReference type="Pfam" id="PF00809">
    <property type="entry name" value="Pterin_bind"/>
    <property type="match status" value="1"/>
</dbReference>
<dbReference type="GO" id="GO:0032259">
    <property type="term" value="P:methylation"/>
    <property type="evidence" value="ECO:0007669"/>
    <property type="project" value="UniProtKB-KW"/>
</dbReference>
<accession>A0A382Y3L3</accession>
<dbReference type="InterPro" id="IPR011005">
    <property type="entry name" value="Dihydropteroate_synth-like_sf"/>
</dbReference>